<name>A0AAW0FJ48_9APHY</name>
<dbReference type="Proteomes" id="UP001385951">
    <property type="component" value="Unassembled WGS sequence"/>
</dbReference>
<evidence type="ECO:0000313" key="3">
    <source>
        <dbReference type="Proteomes" id="UP001385951"/>
    </source>
</evidence>
<protein>
    <submittedName>
        <fullName evidence="2">Uncharacterized protein</fullName>
    </submittedName>
</protein>
<evidence type="ECO:0000256" key="1">
    <source>
        <dbReference type="SAM" id="MobiDB-lite"/>
    </source>
</evidence>
<dbReference type="EMBL" id="JASBNA010000058">
    <property type="protein sequence ID" value="KAK7679559.1"/>
    <property type="molecule type" value="Genomic_DNA"/>
</dbReference>
<keyword evidence="3" id="KW-1185">Reference proteome</keyword>
<evidence type="ECO:0000313" key="2">
    <source>
        <dbReference type="EMBL" id="KAK7679559.1"/>
    </source>
</evidence>
<dbReference type="AlphaFoldDB" id="A0AAW0FJ48"/>
<reference evidence="2 3" key="1">
    <citation type="submission" date="2022-09" db="EMBL/GenBank/DDBJ databases">
        <authorList>
            <person name="Palmer J.M."/>
        </authorList>
    </citation>
    <scope>NUCLEOTIDE SEQUENCE [LARGE SCALE GENOMIC DNA]</scope>
    <source>
        <strain evidence="2 3">DSM 7382</strain>
    </source>
</reference>
<sequence length="75" mass="8285">MINEFVDAPRFPTTPGFSSLPPPPPSDGNAPAMTTWEKIIDFMRLRAPECPPTTPYTTKPSRLSRAGEKKKSRAP</sequence>
<accession>A0AAW0FJ48</accession>
<comment type="caution">
    <text evidence="2">The sequence shown here is derived from an EMBL/GenBank/DDBJ whole genome shotgun (WGS) entry which is preliminary data.</text>
</comment>
<feature type="region of interest" description="Disordered" evidence="1">
    <location>
        <begin position="47"/>
        <end position="75"/>
    </location>
</feature>
<gene>
    <name evidence="2" type="ORF">QCA50_017461</name>
</gene>
<proteinExistence type="predicted"/>
<feature type="region of interest" description="Disordered" evidence="1">
    <location>
        <begin position="1"/>
        <end position="32"/>
    </location>
</feature>
<organism evidence="2 3">
    <name type="scientific">Cerrena zonata</name>
    <dbReference type="NCBI Taxonomy" id="2478898"/>
    <lineage>
        <taxon>Eukaryota</taxon>
        <taxon>Fungi</taxon>
        <taxon>Dikarya</taxon>
        <taxon>Basidiomycota</taxon>
        <taxon>Agaricomycotina</taxon>
        <taxon>Agaricomycetes</taxon>
        <taxon>Polyporales</taxon>
        <taxon>Cerrenaceae</taxon>
        <taxon>Cerrena</taxon>
    </lineage>
</organism>